<sequence>MLHHFALGLPLLLAFAASAGSPPRAAFSTLASFPPRAAFSASASSSPPVAFSAPAAVAARAAHSLGGEQVHVEQRWVSAGGVSLLRGATTALMGELARCSRHGTNGITLCARGVTASARAAAIGGRTVDLGVRQCRSVDLLDAEVWHRLEPCVDSLIAAMEELRKQLAFATGRPLLGEVELQLLAYPSVVGWFLVERTR</sequence>
<feature type="chain" id="PRO_5044222723" evidence="1">
    <location>
        <begin position="20"/>
        <end position="199"/>
    </location>
</feature>
<dbReference type="AlphaFoldDB" id="A0AB34IDV3"/>
<dbReference type="EMBL" id="JBGBPQ010000027">
    <property type="protein sequence ID" value="KAL1498438.1"/>
    <property type="molecule type" value="Genomic_DNA"/>
</dbReference>
<feature type="signal peptide" evidence="1">
    <location>
        <begin position="1"/>
        <end position="19"/>
    </location>
</feature>
<evidence type="ECO:0000256" key="1">
    <source>
        <dbReference type="SAM" id="SignalP"/>
    </source>
</evidence>
<dbReference type="Proteomes" id="UP001515480">
    <property type="component" value="Unassembled WGS sequence"/>
</dbReference>
<proteinExistence type="predicted"/>
<comment type="caution">
    <text evidence="2">The sequence shown here is derived from an EMBL/GenBank/DDBJ whole genome shotgun (WGS) entry which is preliminary data.</text>
</comment>
<evidence type="ECO:0000313" key="2">
    <source>
        <dbReference type="EMBL" id="KAL1498438.1"/>
    </source>
</evidence>
<protein>
    <submittedName>
        <fullName evidence="2">Uncharacterized protein</fullName>
    </submittedName>
</protein>
<evidence type="ECO:0000313" key="3">
    <source>
        <dbReference type="Proteomes" id="UP001515480"/>
    </source>
</evidence>
<organism evidence="2 3">
    <name type="scientific">Prymnesium parvum</name>
    <name type="common">Toxic golden alga</name>
    <dbReference type="NCBI Taxonomy" id="97485"/>
    <lineage>
        <taxon>Eukaryota</taxon>
        <taxon>Haptista</taxon>
        <taxon>Haptophyta</taxon>
        <taxon>Prymnesiophyceae</taxon>
        <taxon>Prymnesiales</taxon>
        <taxon>Prymnesiaceae</taxon>
        <taxon>Prymnesium</taxon>
    </lineage>
</organism>
<keyword evidence="1" id="KW-0732">Signal</keyword>
<reference evidence="2 3" key="1">
    <citation type="journal article" date="2024" name="Science">
        <title>Giant polyketide synthase enzymes in the biosynthesis of giant marine polyether toxins.</title>
        <authorList>
            <person name="Fallon T.R."/>
            <person name="Shende V.V."/>
            <person name="Wierzbicki I.H."/>
            <person name="Pendleton A.L."/>
            <person name="Watervoot N.F."/>
            <person name="Auber R.P."/>
            <person name="Gonzalez D.J."/>
            <person name="Wisecaver J.H."/>
            <person name="Moore B.S."/>
        </authorList>
    </citation>
    <scope>NUCLEOTIDE SEQUENCE [LARGE SCALE GENOMIC DNA]</scope>
    <source>
        <strain evidence="2 3">12B1</strain>
    </source>
</reference>
<accession>A0AB34IDV3</accession>
<gene>
    <name evidence="2" type="ORF">AB1Y20_013763</name>
</gene>
<keyword evidence="3" id="KW-1185">Reference proteome</keyword>
<name>A0AB34IDV3_PRYPA</name>